<dbReference type="InterPro" id="IPR036551">
    <property type="entry name" value="Flavin_trans-like"/>
</dbReference>
<dbReference type="GO" id="GO:0071513">
    <property type="term" value="C:phosphopantothenoylcysteine decarboxylase complex"/>
    <property type="evidence" value="ECO:0007669"/>
    <property type="project" value="TreeGrafter"/>
</dbReference>
<keyword evidence="1" id="KW-0210">Decarboxylase</keyword>
<dbReference type="Gene3D" id="3.40.50.1950">
    <property type="entry name" value="Flavin prenyltransferase-like"/>
    <property type="match status" value="1"/>
</dbReference>
<dbReference type="Gene3D" id="3.40.50.10300">
    <property type="entry name" value="CoaB-like"/>
    <property type="match status" value="1"/>
</dbReference>
<organism evidence="5">
    <name type="scientific">hydrothermal vent metagenome</name>
    <dbReference type="NCBI Taxonomy" id="652676"/>
    <lineage>
        <taxon>unclassified sequences</taxon>
        <taxon>metagenomes</taxon>
        <taxon>ecological metagenomes</taxon>
    </lineage>
</organism>
<dbReference type="EC" id="4.1.1.36" evidence="5"/>
<dbReference type="GO" id="GO:0004632">
    <property type="term" value="F:phosphopantothenate--cysteine ligase activity"/>
    <property type="evidence" value="ECO:0007669"/>
    <property type="project" value="UniProtKB-EC"/>
</dbReference>
<evidence type="ECO:0000259" key="4">
    <source>
        <dbReference type="Pfam" id="PF04127"/>
    </source>
</evidence>
<dbReference type="InterPro" id="IPR003382">
    <property type="entry name" value="Flavoprotein"/>
</dbReference>
<dbReference type="AlphaFoldDB" id="A0A3B1AIK7"/>
<keyword evidence="5" id="KW-0436">Ligase</keyword>
<keyword evidence="2 5" id="KW-0456">Lyase</keyword>
<dbReference type="InterPro" id="IPR035929">
    <property type="entry name" value="CoaB-like_sf"/>
</dbReference>
<feature type="domain" description="DNA/pantothenate metabolism flavoprotein C-terminal" evidence="4">
    <location>
        <begin position="209"/>
        <end position="337"/>
    </location>
</feature>
<dbReference type="SUPFAM" id="SSF102645">
    <property type="entry name" value="CoaB-like"/>
    <property type="match status" value="1"/>
</dbReference>
<accession>A0A3B1AIK7</accession>
<dbReference type="Pfam" id="PF04127">
    <property type="entry name" value="DFP"/>
    <property type="match status" value="1"/>
</dbReference>
<reference evidence="5" key="1">
    <citation type="submission" date="2018-06" db="EMBL/GenBank/DDBJ databases">
        <authorList>
            <person name="Zhirakovskaya E."/>
        </authorList>
    </citation>
    <scope>NUCLEOTIDE SEQUENCE</scope>
</reference>
<feature type="domain" description="Flavoprotein" evidence="3">
    <location>
        <begin position="17"/>
        <end position="186"/>
    </location>
</feature>
<sequence length="338" mass="35706">MTQKNTTPKNKSPLDGKRLLLIIGGGIAAYKCLDLIRRLKEKGMTVRVILTRSGAEFVTPLSISGLSGEKVYTDLFSLTDEVEMGHIRLSREADLVLVAPATADMMAKMAAGLADNLATTALLATDKPVMIAPSMNSRMWEHAATRRNLQQLKEDGVHIIPPASGELACGEEGTGRLAEVDDMIGAIEFFFKPSQIPAGPLAKTLAGILADKHILITAGPTYEAIDPVRYMANRSSGKQGYAIARALADLGAKVTLVSGPTNLAAPAGLQTIPVESAAEMLAACQNALPADVAICVAAVADWRVSNCAGQKIKKQDGALPALQLTENPDILKILSADK</sequence>
<dbReference type="NCBIfam" id="TIGR00521">
    <property type="entry name" value="coaBC_dfp"/>
    <property type="match status" value="1"/>
</dbReference>
<feature type="non-terminal residue" evidence="5">
    <location>
        <position position="338"/>
    </location>
</feature>
<evidence type="ECO:0000259" key="3">
    <source>
        <dbReference type="Pfam" id="PF02441"/>
    </source>
</evidence>
<gene>
    <name evidence="5" type="ORF">MNBD_ALPHA03-1649</name>
</gene>
<dbReference type="EC" id="6.3.2.5" evidence="5"/>
<dbReference type="InterPro" id="IPR005252">
    <property type="entry name" value="CoaBC"/>
</dbReference>
<evidence type="ECO:0000256" key="2">
    <source>
        <dbReference type="ARBA" id="ARBA00023239"/>
    </source>
</evidence>
<protein>
    <submittedName>
        <fullName evidence="5">Phosphopantothenoylcysteine decarboxylase / Phosphopantothenoylcysteine synthetase</fullName>
        <ecNumber evidence="5">4.1.1.36</ecNumber>
        <ecNumber evidence="5">6.3.2.5</ecNumber>
    </submittedName>
</protein>
<evidence type="ECO:0000256" key="1">
    <source>
        <dbReference type="ARBA" id="ARBA00022793"/>
    </source>
</evidence>
<dbReference type="GO" id="GO:0004633">
    <property type="term" value="F:phosphopantothenoylcysteine decarboxylase activity"/>
    <property type="evidence" value="ECO:0007669"/>
    <property type="project" value="UniProtKB-EC"/>
</dbReference>
<dbReference type="SUPFAM" id="SSF52507">
    <property type="entry name" value="Homo-oligomeric flavin-containing Cys decarboxylases, HFCD"/>
    <property type="match status" value="1"/>
</dbReference>
<evidence type="ECO:0000313" key="5">
    <source>
        <dbReference type="EMBL" id="VAX05729.1"/>
    </source>
</evidence>
<dbReference type="Pfam" id="PF02441">
    <property type="entry name" value="Flavoprotein"/>
    <property type="match status" value="1"/>
</dbReference>
<dbReference type="EMBL" id="UOFW01000143">
    <property type="protein sequence ID" value="VAX05729.1"/>
    <property type="molecule type" value="Genomic_DNA"/>
</dbReference>
<proteinExistence type="predicted"/>
<dbReference type="GO" id="GO:0015937">
    <property type="term" value="P:coenzyme A biosynthetic process"/>
    <property type="evidence" value="ECO:0007669"/>
    <property type="project" value="InterPro"/>
</dbReference>
<dbReference type="GO" id="GO:0010181">
    <property type="term" value="F:FMN binding"/>
    <property type="evidence" value="ECO:0007669"/>
    <property type="project" value="InterPro"/>
</dbReference>
<name>A0A3B1AIK7_9ZZZZ</name>
<dbReference type="PANTHER" id="PTHR14359">
    <property type="entry name" value="HOMO-OLIGOMERIC FLAVIN CONTAINING CYS DECARBOXYLASE FAMILY"/>
    <property type="match status" value="1"/>
</dbReference>
<dbReference type="GO" id="GO:0015941">
    <property type="term" value="P:pantothenate catabolic process"/>
    <property type="evidence" value="ECO:0007669"/>
    <property type="project" value="InterPro"/>
</dbReference>
<dbReference type="InterPro" id="IPR007085">
    <property type="entry name" value="DNA/pantothenate-metab_flavo_C"/>
</dbReference>
<dbReference type="PANTHER" id="PTHR14359:SF6">
    <property type="entry name" value="PHOSPHOPANTOTHENOYLCYSTEINE DECARBOXYLASE"/>
    <property type="match status" value="1"/>
</dbReference>